<dbReference type="PANTHER" id="PTHR43133">
    <property type="entry name" value="RNA POLYMERASE ECF-TYPE SIGMA FACTO"/>
    <property type="match status" value="1"/>
</dbReference>
<feature type="domain" description="RNA polymerase sigma factor 70 region 4 type 2" evidence="6">
    <location>
        <begin position="134"/>
        <end position="186"/>
    </location>
</feature>
<keyword evidence="3" id="KW-0731">Sigma factor</keyword>
<dbReference type="Pfam" id="PF08281">
    <property type="entry name" value="Sigma70_r4_2"/>
    <property type="match status" value="1"/>
</dbReference>
<dbReference type="InterPro" id="IPR039425">
    <property type="entry name" value="RNA_pol_sigma-70-like"/>
</dbReference>
<evidence type="ECO:0000259" key="5">
    <source>
        <dbReference type="Pfam" id="PF04542"/>
    </source>
</evidence>
<comment type="caution">
    <text evidence="7">The sequence shown here is derived from an EMBL/GenBank/DDBJ whole genome shotgun (WGS) entry which is preliminary data.</text>
</comment>
<dbReference type="InterPro" id="IPR014284">
    <property type="entry name" value="RNA_pol_sigma-70_dom"/>
</dbReference>
<sequence length="194" mass="21446">MPEESGNDVDDAAAVTLDDLLRSTATGDQAAFSELYDQTAPRVLGLVRRVLVDPSQSEEVAQEVFLEIWQSASRFDPNKGRALTWIMTMAHRRAIDRVRAAQASRNRDTAVGIRDIPVGYDQVAETVEVRVEHERVEVAMAKLSDAQRQAVMLAYYGGLSQSEVAEHLGIPLGTAKTRLRDAMIRLRDELGVTP</sequence>
<dbReference type="Proteomes" id="UP001142372">
    <property type="component" value="Unassembled WGS sequence"/>
</dbReference>
<keyword evidence="2" id="KW-0805">Transcription regulation</keyword>
<dbReference type="InterPro" id="IPR007627">
    <property type="entry name" value="RNA_pol_sigma70_r2"/>
</dbReference>
<keyword evidence="4" id="KW-0804">Transcription</keyword>
<dbReference type="Gene3D" id="1.10.1740.10">
    <property type="match status" value="1"/>
</dbReference>
<organism evidence="7 8">
    <name type="scientific">Leifsonia poae</name>
    <dbReference type="NCBI Taxonomy" id="110933"/>
    <lineage>
        <taxon>Bacteria</taxon>
        <taxon>Bacillati</taxon>
        <taxon>Actinomycetota</taxon>
        <taxon>Actinomycetes</taxon>
        <taxon>Micrococcales</taxon>
        <taxon>Microbacteriaceae</taxon>
        <taxon>Leifsonia</taxon>
    </lineage>
</organism>
<reference evidence="7" key="2">
    <citation type="submission" date="2023-01" db="EMBL/GenBank/DDBJ databases">
        <authorList>
            <person name="Sun Q."/>
            <person name="Evtushenko L."/>
        </authorList>
    </citation>
    <scope>NUCLEOTIDE SEQUENCE</scope>
    <source>
        <strain evidence="7">VKM Ac-1401</strain>
    </source>
</reference>
<accession>A0A9W6LYR6</accession>
<evidence type="ECO:0000313" key="7">
    <source>
        <dbReference type="EMBL" id="GLJ74882.1"/>
    </source>
</evidence>
<dbReference type="InterPro" id="IPR036388">
    <property type="entry name" value="WH-like_DNA-bd_sf"/>
</dbReference>
<evidence type="ECO:0000256" key="2">
    <source>
        <dbReference type="ARBA" id="ARBA00023015"/>
    </source>
</evidence>
<comment type="similarity">
    <text evidence="1">Belongs to the sigma-70 factor family. ECF subfamily.</text>
</comment>
<proteinExistence type="inferred from homology"/>
<dbReference type="GO" id="GO:0003677">
    <property type="term" value="F:DNA binding"/>
    <property type="evidence" value="ECO:0007669"/>
    <property type="project" value="InterPro"/>
</dbReference>
<dbReference type="InterPro" id="IPR013324">
    <property type="entry name" value="RNA_pol_sigma_r3/r4-like"/>
</dbReference>
<evidence type="ECO:0000256" key="4">
    <source>
        <dbReference type="ARBA" id="ARBA00023163"/>
    </source>
</evidence>
<dbReference type="GO" id="GO:0016987">
    <property type="term" value="F:sigma factor activity"/>
    <property type="evidence" value="ECO:0007669"/>
    <property type="project" value="UniProtKB-KW"/>
</dbReference>
<dbReference type="EMBL" id="BSEN01000001">
    <property type="protein sequence ID" value="GLJ74882.1"/>
    <property type="molecule type" value="Genomic_DNA"/>
</dbReference>
<reference evidence="7" key="1">
    <citation type="journal article" date="2014" name="Int. J. Syst. Evol. Microbiol.">
        <title>Complete genome sequence of Corynebacterium casei LMG S-19264T (=DSM 44701T), isolated from a smear-ripened cheese.</title>
        <authorList>
            <consortium name="US DOE Joint Genome Institute (JGI-PGF)"/>
            <person name="Walter F."/>
            <person name="Albersmeier A."/>
            <person name="Kalinowski J."/>
            <person name="Ruckert C."/>
        </authorList>
    </citation>
    <scope>NUCLEOTIDE SEQUENCE</scope>
    <source>
        <strain evidence="7">VKM Ac-1401</strain>
    </source>
</reference>
<protein>
    <submittedName>
        <fullName evidence="7">RNA polymerase sigma factor SigK</fullName>
    </submittedName>
</protein>
<dbReference type="RefSeq" id="WP_271175562.1">
    <property type="nucleotide sequence ID" value="NZ_BAAAJO010000001.1"/>
</dbReference>
<dbReference type="PANTHER" id="PTHR43133:SF66">
    <property type="entry name" value="ECF RNA POLYMERASE SIGMA FACTOR SIGK"/>
    <property type="match status" value="1"/>
</dbReference>
<dbReference type="NCBIfam" id="NF007228">
    <property type="entry name" value="PRK09646.1"/>
    <property type="match status" value="1"/>
</dbReference>
<evidence type="ECO:0000259" key="6">
    <source>
        <dbReference type="Pfam" id="PF08281"/>
    </source>
</evidence>
<keyword evidence="8" id="KW-1185">Reference proteome</keyword>
<dbReference type="Gene3D" id="1.10.10.10">
    <property type="entry name" value="Winged helix-like DNA-binding domain superfamily/Winged helix DNA-binding domain"/>
    <property type="match status" value="1"/>
</dbReference>
<dbReference type="Pfam" id="PF04542">
    <property type="entry name" value="Sigma70_r2"/>
    <property type="match status" value="1"/>
</dbReference>
<feature type="domain" description="RNA polymerase sigma-70 region 2" evidence="5">
    <location>
        <begin position="35"/>
        <end position="102"/>
    </location>
</feature>
<evidence type="ECO:0000313" key="8">
    <source>
        <dbReference type="Proteomes" id="UP001142372"/>
    </source>
</evidence>
<gene>
    <name evidence="7" type="ORF">GCM10017584_04550</name>
</gene>
<dbReference type="NCBIfam" id="TIGR02937">
    <property type="entry name" value="sigma70-ECF"/>
    <property type="match status" value="1"/>
</dbReference>
<evidence type="ECO:0000256" key="1">
    <source>
        <dbReference type="ARBA" id="ARBA00010641"/>
    </source>
</evidence>
<dbReference type="GO" id="GO:0006352">
    <property type="term" value="P:DNA-templated transcription initiation"/>
    <property type="evidence" value="ECO:0007669"/>
    <property type="project" value="InterPro"/>
</dbReference>
<name>A0A9W6LYR6_9MICO</name>
<dbReference type="SUPFAM" id="SSF88946">
    <property type="entry name" value="Sigma2 domain of RNA polymerase sigma factors"/>
    <property type="match status" value="1"/>
</dbReference>
<dbReference type="InterPro" id="IPR013325">
    <property type="entry name" value="RNA_pol_sigma_r2"/>
</dbReference>
<dbReference type="InterPro" id="IPR013249">
    <property type="entry name" value="RNA_pol_sigma70_r4_t2"/>
</dbReference>
<dbReference type="SUPFAM" id="SSF88659">
    <property type="entry name" value="Sigma3 and sigma4 domains of RNA polymerase sigma factors"/>
    <property type="match status" value="1"/>
</dbReference>
<dbReference type="AlphaFoldDB" id="A0A9W6LYR6"/>
<evidence type="ECO:0000256" key="3">
    <source>
        <dbReference type="ARBA" id="ARBA00023082"/>
    </source>
</evidence>
<dbReference type="CDD" id="cd06171">
    <property type="entry name" value="Sigma70_r4"/>
    <property type="match status" value="1"/>
</dbReference>